<dbReference type="InterPro" id="IPR013083">
    <property type="entry name" value="Znf_RING/FYVE/PHD"/>
</dbReference>
<dbReference type="PROSITE" id="PS50089">
    <property type="entry name" value="ZF_RING_2"/>
    <property type="match status" value="1"/>
</dbReference>
<feature type="region of interest" description="Disordered" evidence="5">
    <location>
        <begin position="134"/>
        <end position="181"/>
    </location>
</feature>
<feature type="region of interest" description="Disordered" evidence="5">
    <location>
        <begin position="1"/>
        <end position="122"/>
    </location>
</feature>
<feature type="domain" description="RING-type" evidence="6">
    <location>
        <begin position="274"/>
        <end position="312"/>
    </location>
</feature>
<evidence type="ECO:0000313" key="8">
    <source>
        <dbReference type="Proteomes" id="UP000789831"/>
    </source>
</evidence>
<dbReference type="SUPFAM" id="SSF57850">
    <property type="entry name" value="RING/U-box"/>
    <property type="match status" value="1"/>
</dbReference>
<accession>A0A9N8WQJ4</accession>
<organism evidence="7 8">
    <name type="scientific">Ambispora gerdemannii</name>
    <dbReference type="NCBI Taxonomy" id="144530"/>
    <lineage>
        <taxon>Eukaryota</taxon>
        <taxon>Fungi</taxon>
        <taxon>Fungi incertae sedis</taxon>
        <taxon>Mucoromycota</taxon>
        <taxon>Glomeromycotina</taxon>
        <taxon>Glomeromycetes</taxon>
        <taxon>Archaeosporales</taxon>
        <taxon>Ambisporaceae</taxon>
        <taxon>Ambispora</taxon>
    </lineage>
</organism>
<dbReference type="OrthoDB" id="6270329at2759"/>
<comment type="caution">
    <text evidence="7">The sequence shown here is derived from an EMBL/GenBank/DDBJ whole genome shotgun (WGS) entry which is preliminary data.</text>
</comment>
<evidence type="ECO:0000256" key="4">
    <source>
        <dbReference type="PROSITE-ProRule" id="PRU00175"/>
    </source>
</evidence>
<dbReference type="PANTHER" id="PTHR23041:SF78">
    <property type="entry name" value="E3 UBIQUITIN-PROTEIN LIGASE RNF4"/>
    <property type="match status" value="1"/>
</dbReference>
<sequence>MDNARFEEGSSREKSRVGSKASSIAVVNNSAFEGTSTSRRTRSAPRAGEQFSANTITTTTFEEPSNRRRARSSSQTRDIENEINNTRVTVRSKRRRTEAHLDPVVESSRNAQGHPIILPPLSILPTNSIVNSMTSHNRSQASSSSSLYPSSSSASSSTQSDRLPPINLSREENRNIGAPTLPSIRSVFSNDLGAHFNNNDRNSEVSFIDLTNIPTTEEQSPSPDVVDLTAISSPSKDVIVIEDDPAGCEEHSYYPSSKKTYSNTAIIPYLEIKCAICLEPPSNVSYTSCGHIFCRDCITQAVKVQKMCSLCRNPLNQKKVKRLQFKVM</sequence>
<evidence type="ECO:0000313" key="7">
    <source>
        <dbReference type="EMBL" id="CAG8495258.1"/>
    </source>
</evidence>
<keyword evidence="3" id="KW-0862">Zinc</keyword>
<keyword evidence="1" id="KW-0479">Metal-binding</keyword>
<feature type="compositionally biased region" description="Polar residues" evidence="5">
    <location>
        <begin position="51"/>
        <end position="63"/>
    </location>
</feature>
<evidence type="ECO:0000256" key="5">
    <source>
        <dbReference type="SAM" id="MobiDB-lite"/>
    </source>
</evidence>
<dbReference type="InterPro" id="IPR001841">
    <property type="entry name" value="Znf_RING"/>
</dbReference>
<keyword evidence="2 4" id="KW-0863">Zinc-finger</keyword>
<protein>
    <submittedName>
        <fullName evidence="7">4884_t:CDS:1</fullName>
    </submittedName>
</protein>
<dbReference type="InterPro" id="IPR017907">
    <property type="entry name" value="Znf_RING_CS"/>
</dbReference>
<evidence type="ECO:0000256" key="3">
    <source>
        <dbReference type="ARBA" id="ARBA00022833"/>
    </source>
</evidence>
<dbReference type="GO" id="GO:0008270">
    <property type="term" value="F:zinc ion binding"/>
    <property type="evidence" value="ECO:0007669"/>
    <property type="project" value="UniProtKB-KW"/>
</dbReference>
<feature type="compositionally biased region" description="Low complexity" evidence="5">
    <location>
        <begin position="139"/>
        <end position="160"/>
    </location>
</feature>
<dbReference type="InterPro" id="IPR047134">
    <property type="entry name" value="RNF4"/>
</dbReference>
<dbReference type="Pfam" id="PF13639">
    <property type="entry name" value="zf-RING_2"/>
    <property type="match status" value="1"/>
</dbReference>
<dbReference type="SMART" id="SM00184">
    <property type="entry name" value="RING"/>
    <property type="match status" value="1"/>
</dbReference>
<dbReference type="EMBL" id="CAJVPL010000423">
    <property type="protein sequence ID" value="CAG8495258.1"/>
    <property type="molecule type" value="Genomic_DNA"/>
</dbReference>
<feature type="compositionally biased region" description="Polar residues" evidence="5">
    <location>
        <begin position="20"/>
        <end position="34"/>
    </location>
</feature>
<gene>
    <name evidence="7" type="ORF">AGERDE_LOCUS3963</name>
</gene>
<feature type="compositionally biased region" description="Basic and acidic residues" evidence="5">
    <location>
        <begin position="1"/>
        <end position="16"/>
    </location>
</feature>
<evidence type="ECO:0000259" key="6">
    <source>
        <dbReference type="PROSITE" id="PS50089"/>
    </source>
</evidence>
<proteinExistence type="predicted"/>
<evidence type="ECO:0000256" key="1">
    <source>
        <dbReference type="ARBA" id="ARBA00022723"/>
    </source>
</evidence>
<dbReference type="PROSITE" id="PS00518">
    <property type="entry name" value="ZF_RING_1"/>
    <property type="match status" value="1"/>
</dbReference>
<reference evidence="7" key="1">
    <citation type="submission" date="2021-06" db="EMBL/GenBank/DDBJ databases">
        <authorList>
            <person name="Kallberg Y."/>
            <person name="Tangrot J."/>
            <person name="Rosling A."/>
        </authorList>
    </citation>
    <scope>NUCLEOTIDE SEQUENCE</scope>
    <source>
        <strain evidence="7">MT106</strain>
    </source>
</reference>
<name>A0A9N8WQJ4_9GLOM</name>
<dbReference type="PANTHER" id="PTHR23041">
    <property type="entry name" value="RING FINGER DOMAIN-CONTAINING"/>
    <property type="match status" value="1"/>
</dbReference>
<dbReference type="Proteomes" id="UP000789831">
    <property type="component" value="Unassembled WGS sequence"/>
</dbReference>
<keyword evidence="8" id="KW-1185">Reference proteome</keyword>
<dbReference type="Gene3D" id="3.30.40.10">
    <property type="entry name" value="Zinc/RING finger domain, C3HC4 (zinc finger)"/>
    <property type="match status" value="1"/>
</dbReference>
<evidence type="ECO:0000256" key="2">
    <source>
        <dbReference type="ARBA" id="ARBA00022771"/>
    </source>
</evidence>
<dbReference type="AlphaFoldDB" id="A0A9N8WQJ4"/>